<dbReference type="SUPFAM" id="SSF55874">
    <property type="entry name" value="ATPase domain of HSP90 chaperone/DNA topoisomerase II/histidine kinase"/>
    <property type="match status" value="1"/>
</dbReference>
<dbReference type="AlphaFoldDB" id="A0AAE3J817"/>
<evidence type="ECO:0000256" key="4">
    <source>
        <dbReference type="SAM" id="Phobius"/>
    </source>
</evidence>
<gene>
    <name evidence="6" type="ORF">LKD71_16970</name>
</gene>
<feature type="domain" description="HAMP" evidence="5">
    <location>
        <begin position="333"/>
        <end position="385"/>
    </location>
</feature>
<evidence type="ECO:0000313" key="6">
    <source>
        <dbReference type="EMBL" id="MCC2191457.1"/>
    </source>
</evidence>
<dbReference type="GO" id="GO:0000155">
    <property type="term" value="F:phosphorelay sensor kinase activity"/>
    <property type="evidence" value="ECO:0007669"/>
    <property type="project" value="InterPro"/>
</dbReference>
<keyword evidence="7" id="KW-1185">Reference proteome</keyword>
<feature type="transmembrane region" description="Helical" evidence="4">
    <location>
        <begin position="33"/>
        <end position="54"/>
    </location>
</feature>
<name>A0AAE3J817_9FIRM</name>
<dbReference type="CDD" id="cd06225">
    <property type="entry name" value="HAMP"/>
    <property type="match status" value="1"/>
</dbReference>
<dbReference type="EMBL" id="JAJEPR010000057">
    <property type="protein sequence ID" value="MCC2191457.1"/>
    <property type="molecule type" value="Genomic_DNA"/>
</dbReference>
<dbReference type="Proteomes" id="UP001197875">
    <property type="component" value="Unassembled WGS sequence"/>
</dbReference>
<reference evidence="6 7" key="1">
    <citation type="submission" date="2021-10" db="EMBL/GenBank/DDBJ databases">
        <title>Anaerobic single-cell dispensing facilitates the cultivation of human gut bacteria.</title>
        <authorList>
            <person name="Afrizal A."/>
        </authorList>
    </citation>
    <scope>NUCLEOTIDE SEQUENCE [LARGE SCALE GENOMIC DNA]</scope>
    <source>
        <strain evidence="6 7">CLA-AA-H277</strain>
    </source>
</reference>
<dbReference type="SUPFAM" id="SSF158472">
    <property type="entry name" value="HAMP domain-like"/>
    <property type="match status" value="1"/>
</dbReference>
<dbReference type="PANTHER" id="PTHR34220">
    <property type="entry name" value="SENSOR HISTIDINE KINASE YPDA"/>
    <property type="match status" value="1"/>
</dbReference>
<dbReference type="Pfam" id="PF06580">
    <property type="entry name" value="His_kinase"/>
    <property type="match status" value="1"/>
</dbReference>
<feature type="transmembrane region" description="Helical" evidence="4">
    <location>
        <begin position="309"/>
        <end position="332"/>
    </location>
</feature>
<keyword evidence="4" id="KW-0472">Membrane</keyword>
<evidence type="ECO:0000256" key="3">
    <source>
        <dbReference type="ARBA" id="ARBA00022679"/>
    </source>
</evidence>
<keyword evidence="3" id="KW-0808">Transferase</keyword>
<sequence length="602" mass="70306">MKKRWRKIEYDLINKQQAIKEAVNNWKLSKRMLSVLGLAVTVFCITMIALLVFFRHRMKAQVLDYSDNTVYLMSVSTDQLMKNIEESTIQIISMPAIIEFLQQEDMDEVTLYHSKKNLEENYMNPILGAMRFVQSIEIQSEKRGETYSFGNNRSGDRALYKQNYGDSYNKKQKWFWFEDNYHNKDEISIVYRRDIYEFSTKQKLGTIYVEVSDKDISDRLLYEFNYIENSEIQLVDNYGNVIVGDGKFFDNATMADVYKNTIVSEEKEKAVTRKIGKEKYILDYSKLSNDWMVVHIIPCIEIFSAIDKMLVIVMGIWGLVTAGIVFSTFTIARSITRPIELLEKTMEEVKRGDFSKSVPVISGGEIGRLCNGFNIMIQKINSLFHEFEIKQREKKEAELRSLQNQISPHFLYNILNSLACDARLRGNEDYALILNDLIQLLRKSLNYKCDYITVEEEISLLENYLHLQQFRYRNKFDYSVMIDEEAKKCCSLKLILQPIAENCILHGMGKNFMRIRVTAEKRNSEIWISIQDDGEGMEKERLLQIQKELEAGFENTEKHIGLGNVNKRIRLYFGEAYGVIVTSGNHFTKVDVHFPAVLEDRK</sequence>
<keyword evidence="4" id="KW-1133">Transmembrane helix</keyword>
<organism evidence="6 7">
    <name type="scientific">Fusicatenibacter faecihominis</name>
    <dbReference type="NCBI Taxonomy" id="2881276"/>
    <lineage>
        <taxon>Bacteria</taxon>
        <taxon>Bacillati</taxon>
        <taxon>Bacillota</taxon>
        <taxon>Clostridia</taxon>
        <taxon>Lachnospirales</taxon>
        <taxon>Lachnospiraceae</taxon>
        <taxon>Fusicatenibacter</taxon>
    </lineage>
</organism>
<dbReference type="InterPro" id="IPR010559">
    <property type="entry name" value="Sig_transdc_His_kin_internal"/>
</dbReference>
<evidence type="ECO:0000313" key="7">
    <source>
        <dbReference type="Proteomes" id="UP001197875"/>
    </source>
</evidence>
<evidence type="ECO:0000259" key="5">
    <source>
        <dbReference type="PROSITE" id="PS50885"/>
    </source>
</evidence>
<dbReference type="Pfam" id="PF00672">
    <property type="entry name" value="HAMP"/>
    <property type="match status" value="1"/>
</dbReference>
<keyword evidence="2" id="KW-0597">Phosphoprotein</keyword>
<dbReference type="InterPro" id="IPR050640">
    <property type="entry name" value="Bact_2-comp_sensor_kinase"/>
</dbReference>
<evidence type="ECO:0000256" key="1">
    <source>
        <dbReference type="ARBA" id="ARBA00004370"/>
    </source>
</evidence>
<dbReference type="Gene3D" id="6.10.340.10">
    <property type="match status" value="1"/>
</dbReference>
<protein>
    <submittedName>
        <fullName evidence="6">Histidine kinase</fullName>
    </submittedName>
</protein>
<dbReference type="InterPro" id="IPR036890">
    <property type="entry name" value="HATPase_C_sf"/>
</dbReference>
<comment type="caution">
    <text evidence="6">The sequence shown here is derived from an EMBL/GenBank/DDBJ whole genome shotgun (WGS) entry which is preliminary data.</text>
</comment>
<dbReference type="SMART" id="SM00304">
    <property type="entry name" value="HAMP"/>
    <property type="match status" value="1"/>
</dbReference>
<dbReference type="PROSITE" id="PS50885">
    <property type="entry name" value="HAMP"/>
    <property type="match status" value="1"/>
</dbReference>
<proteinExistence type="predicted"/>
<keyword evidence="4" id="KW-0812">Transmembrane</keyword>
<dbReference type="GO" id="GO:0016020">
    <property type="term" value="C:membrane"/>
    <property type="evidence" value="ECO:0007669"/>
    <property type="project" value="UniProtKB-SubCell"/>
</dbReference>
<evidence type="ECO:0000256" key="2">
    <source>
        <dbReference type="ARBA" id="ARBA00022553"/>
    </source>
</evidence>
<dbReference type="PANTHER" id="PTHR34220:SF7">
    <property type="entry name" value="SENSOR HISTIDINE KINASE YPDA"/>
    <property type="match status" value="1"/>
</dbReference>
<dbReference type="InterPro" id="IPR003660">
    <property type="entry name" value="HAMP_dom"/>
</dbReference>
<keyword evidence="6" id="KW-0418">Kinase</keyword>
<accession>A0AAE3J817</accession>
<comment type="subcellular location">
    <subcellularLocation>
        <location evidence="1">Membrane</location>
    </subcellularLocation>
</comment>
<dbReference type="Gene3D" id="3.30.565.10">
    <property type="entry name" value="Histidine kinase-like ATPase, C-terminal domain"/>
    <property type="match status" value="1"/>
</dbReference>
<dbReference type="RefSeq" id="WP_227616300.1">
    <property type="nucleotide sequence ID" value="NZ_JAJEPR010000057.1"/>
</dbReference>